<dbReference type="EMBL" id="JAEVFJ010000002">
    <property type="protein sequence ID" value="KAH8106727.1"/>
    <property type="molecule type" value="Genomic_DNA"/>
</dbReference>
<feature type="compositionally biased region" description="Polar residues" evidence="1">
    <location>
        <begin position="1"/>
        <end position="16"/>
    </location>
</feature>
<organism evidence="2 3">
    <name type="scientific">Cristinia sonorae</name>
    <dbReference type="NCBI Taxonomy" id="1940300"/>
    <lineage>
        <taxon>Eukaryota</taxon>
        <taxon>Fungi</taxon>
        <taxon>Dikarya</taxon>
        <taxon>Basidiomycota</taxon>
        <taxon>Agaricomycotina</taxon>
        <taxon>Agaricomycetes</taxon>
        <taxon>Agaricomycetidae</taxon>
        <taxon>Agaricales</taxon>
        <taxon>Pleurotineae</taxon>
        <taxon>Stephanosporaceae</taxon>
        <taxon>Cristinia</taxon>
    </lineage>
</organism>
<evidence type="ECO:0000256" key="1">
    <source>
        <dbReference type="SAM" id="MobiDB-lite"/>
    </source>
</evidence>
<protein>
    <submittedName>
        <fullName evidence="2">Uncharacterized protein</fullName>
    </submittedName>
</protein>
<dbReference type="Proteomes" id="UP000813824">
    <property type="component" value="Unassembled WGS sequence"/>
</dbReference>
<gene>
    <name evidence="2" type="ORF">BXZ70DRAFT_903580</name>
</gene>
<sequence>MAPTTTATSTGLSRPTGSHDLSLWLPYHTSSPPLNPQSSPADQSQPGGVSGSSPQCCHCGWRGDHAPNCPFNSSTAGRNCGFELPQTSLYPDPSAVFGIPSANMRTAWLDKQERRLNPGEVDDVTRPVPFLLPPPSSYFSFMIHSIALPYKPPRTFLRGQDCNPANDLD</sequence>
<dbReference type="AlphaFoldDB" id="A0A8K0XU75"/>
<reference evidence="2" key="1">
    <citation type="journal article" date="2021" name="New Phytol.">
        <title>Evolutionary innovations through gain and loss of genes in the ectomycorrhizal Boletales.</title>
        <authorList>
            <person name="Wu G."/>
            <person name="Miyauchi S."/>
            <person name="Morin E."/>
            <person name="Kuo A."/>
            <person name="Drula E."/>
            <person name="Varga T."/>
            <person name="Kohler A."/>
            <person name="Feng B."/>
            <person name="Cao Y."/>
            <person name="Lipzen A."/>
            <person name="Daum C."/>
            <person name="Hundley H."/>
            <person name="Pangilinan J."/>
            <person name="Johnson J."/>
            <person name="Barry K."/>
            <person name="LaButti K."/>
            <person name="Ng V."/>
            <person name="Ahrendt S."/>
            <person name="Min B."/>
            <person name="Choi I.G."/>
            <person name="Park H."/>
            <person name="Plett J.M."/>
            <person name="Magnuson J."/>
            <person name="Spatafora J.W."/>
            <person name="Nagy L.G."/>
            <person name="Henrissat B."/>
            <person name="Grigoriev I.V."/>
            <person name="Yang Z.L."/>
            <person name="Xu J."/>
            <person name="Martin F.M."/>
        </authorList>
    </citation>
    <scope>NUCLEOTIDE SEQUENCE</scope>
    <source>
        <strain evidence="2">KKN 215</strain>
    </source>
</reference>
<comment type="caution">
    <text evidence="2">The sequence shown here is derived from an EMBL/GenBank/DDBJ whole genome shotgun (WGS) entry which is preliminary data.</text>
</comment>
<name>A0A8K0XU75_9AGAR</name>
<accession>A0A8K0XU75</accession>
<dbReference type="OrthoDB" id="3039774at2759"/>
<evidence type="ECO:0000313" key="3">
    <source>
        <dbReference type="Proteomes" id="UP000813824"/>
    </source>
</evidence>
<proteinExistence type="predicted"/>
<feature type="region of interest" description="Disordered" evidence="1">
    <location>
        <begin position="1"/>
        <end position="49"/>
    </location>
</feature>
<feature type="compositionally biased region" description="Polar residues" evidence="1">
    <location>
        <begin position="28"/>
        <end position="42"/>
    </location>
</feature>
<keyword evidence="3" id="KW-1185">Reference proteome</keyword>
<evidence type="ECO:0000313" key="2">
    <source>
        <dbReference type="EMBL" id="KAH8106727.1"/>
    </source>
</evidence>